<reference evidence="2 3" key="1">
    <citation type="submission" date="2019-09" db="EMBL/GenBank/DDBJ databases">
        <title>In-depth cultivation of the pig gut microbiome towards novel bacterial diversity and tailored functional studies.</title>
        <authorList>
            <person name="Wylensek D."/>
            <person name="Hitch T.C.A."/>
            <person name="Clavel T."/>
        </authorList>
    </citation>
    <scope>NUCLEOTIDE SEQUENCE [LARGE SCALE GENOMIC DNA]</scope>
    <source>
        <strain evidence="2 3">WCA3-693-APC-4?</strain>
    </source>
</reference>
<sequence>MRRTNKLDYIILALTCLIVLNLGAIILGLYSSKEPNNLSQEKFKLSNIINMSNMSFESVKKAMNSLFSMGNRLNKHKDSLETGIIPLESEEIGEDVNEEHDTSHDTIIENLDEYESLIIVKDSSGIHMVENIPEPLMINKVKVNKEKPYILIYHTHATESYSLAKAGNYRSTDKKNNIVGVGSIISTVLEANGHKVDHVETSHDLPSYNQSYSRSLKTIVNKKAESDNLKILLDVHRDGIDVDKVANVESVREKSRIEIDGKSVATFSLVVGPDSENKEQVLSFAKYVKAVSDNLYPGLCKGIIIKKYGKYNQYLSDYSALIEVGYNINTLEEATEGAKLIGNILSVVLNSIVEE</sequence>
<dbReference type="Proteomes" id="UP000469523">
    <property type="component" value="Unassembled WGS sequence"/>
</dbReference>
<dbReference type="NCBIfam" id="TIGR02867">
    <property type="entry name" value="spore_II_P"/>
    <property type="match status" value="1"/>
</dbReference>
<gene>
    <name evidence="2" type="ORF">FYJ83_15740</name>
</gene>
<name>A0A6N7Y2D4_9FIRM</name>
<protein>
    <submittedName>
        <fullName evidence="2">Stage II sporulation protein P</fullName>
    </submittedName>
</protein>
<keyword evidence="1" id="KW-1133">Transmembrane helix</keyword>
<evidence type="ECO:0000313" key="3">
    <source>
        <dbReference type="Proteomes" id="UP000469523"/>
    </source>
</evidence>
<organism evidence="2 3">
    <name type="scientific">Tissierella pigra</name>
    <dbReference type="NCBI Taxonomy" id="2607614"/>
    <lineage>
        <taxon>Bacteria</taxon>
        <taxon>Bacillati</taxon>
        <taxon>Bacillota</taxon>
        <taxon>Tissierellia</taxon>
        <taxon>Tissierellales</taxon>
        <taxon>Tissierellaceae</taxon>
        <taxon>Tissierella</taxon>
    </lineage>
</organism>
<dbReference type="Pfam" id="PF07454">
    <property type="entry name" value="SpoIIP"/>
    <property type="match status" value="1"/>
</dbReference>
<evidence type="ECO:0000256" key="1">
    <source>
        <dbReference type="SAM" id="Phobius"/>
    </source>
</evidence>
<keyword evidence="1" id="KW-0812">Transmembrane</keyword>
<accession>A0A6N7Y2D4</accession>
<proteinExistence type="predicted"/>
<keyword evidence="3" id="KW-1185">Reference proteome</keyword>
<keyword evidence="1" id="KW-0472">Membrane</keyword>
<dbReference type="EMBL" id="VUNQ01000047">
    <property type="protein sequence ID" value="MSU02915.1"/>
    <property type="molecule type" value="Genomic_DNA"/>
</dbReference>
<evidence type="ECO:0000313" key="2">
    <source>
        <dbReference type="EMBL" id="MSU02915.1"/>
    </source>
</evidence>
<feature type="transmembrane region" description="Helical" evidence="1">
    <location>
        <begin position="7"/>
        <end position="30"/>
    </location>
</feature>
<comment type="caution">
    <text evidence="2">The sequence shown here is derived from an EMBL/GenBank/DDBJ whole genome shotgun (WGS) entry which is preliminary data.</text>
</comment>
<dbReference type="RefSeq" id="WP_154442200.1">
    <property type="nucleotide sequence ID" value="NZ_VUNQ01000047.1"/>
</dbReference>
<dbReference type="InterPro" id="IPR010897">
    <property type="entry name" value="Spore_II_P"/>
</dbReference>
<dbReference type="AlphaFoldDB" id="A0A6N7Y2D4"/>